<evidence type="ECO:0000313" key="1">
    <source>
        <dbReference type="EMBL" id="MBW0467913.1"/>
    </source>
</evidence>
<keyword evidence="2" id="KW-1185">Reference proteome</keyword>
<dbReference type="Proteomes" id="UP000765509">
    <property type="component" value="Unassembled WGS sequence"/>
</dbReference>
<organism evidence="1 2">
    <name type="scientific">Austropuccinia psidii MF-1</name>
    <dbReference type="NCBI Taxonomy" id="1389203"/>
    <lineage>
        <taxon>Eukaryota</taxon>
        <taxon>Fungi</taxon>
        <taxon>Dikarya</taxon>
        <taxon>Basidiomycota</taxon>
        <taxon>Pucciniomycotina</taxon>
        <taxon>Pucciniomycetes</taxon>
        <taxon>Pucciniales</taxon>
        <taxon>Sphaerophragmiaceae</taxon>
        <taxon>Austropuccinia</taxon>
    </lineage>
</organism>
<accession>A0A9Q3BMK3</accession>
<comment type="caution">
    <text evidence="1">The sequence shown here is derived from an EMBL/GenBank/DDBJ whole genome shotgun (WGS) entry which is preliminary data.</text>
</comment>
<proteinExistence type="predicted"/>
<gene>
    <name evidence="1" type="ORF">O181_007628</name>
</gene>
<evidence type="ECO:0000313" key="2">
    <source>
        <dbReference type="Proteomes" id="UP000765509"/>
    </source>
</evidence>
<name>A0A9Q3BMK3_9BASI</name>
<protein>
    <submittedName>
        <fullName evidence="1">Uncharacterized protein</fullName>
    </submittedName>
</protein>
<sequence>MANLGPNLKIWPTRQYPVLGLHQFSTTLSASQGPITPVSISGTSGLPPFIRGFRPPTASTVYRPWTINHGLWSVGPVGPNFKIGQNVLTRPWPPSKSGSH</sequence>
<dbReference type="AlphaFoldDB" id="A0A9Q3BMK3"/>
<dbReference type="EMBL" id="AVOT02001716">
    <property type="protein sequence ID" value="MBW0467913.1"/>
    <property type="molecule type" value="Genomic_DNA"/>
</dbReference>
<reference evidence="1" key="1">
    <citation type="submission" date="2021-03" db="EMBL/GenBank/DDBJ databases">
        <title>Draft genome sequence of rust myrtle Austropuccinia psidii MF-1, a brazilian biotype.</title>
        <authorList>
            <person name="Quecine M.C."/>
            <person name="Pachon D.M.R."/>
            <person name="Bonatelli M.L."/>
            <person name="Correr F.H."/>
            <person name="Franceschini L.M."/>
            <person name="Leite T.F."/>
            <person name="Margarido G.R.A."/>
            <person name="Almeida C.A."/>
            <person name="Ferrarezi J.A."/>
            <person name="Labate C.A."/>
        </authorList>
    </citation>
    <scope>NUCLEOTIDE SEQUENCE</scope>
    <source>
        <strain evidence="1">MF-1</strain>
    </source>
</reference>